<evidence type="ECO:0008006" key="6">
    <source>
        <dbReference type="Google" id="ProtNLM"/>
    </source>
</evidence>
<dbReference type="Pfam" id="PF25116">
    <property type="entry name" value="CBM87_Agd3"/>
    <property type="match status" value="1"/>
</dbReference>
<organism evidence="4 5">
    <name type="scientific">Pseudovirgaria hyperparasitica</name>
    <dbReference type="NCBI Taxonomy" id="470096"/>
    <lineage>
        <taxon>Eukaryota</taxon>
        <taxon>Fungi</taxon>
        <taxon>Dikarya</taxon>
        <taxon>Ascomycota</taxon>
        <taxon>Pezizomycotina</taxon>
        <taxon>Dothideomycetes</taxon>
        <taxon>Dothideomycetes incertae sedis</taxon>
        <taxon>Acrospermales</taxon>
        <taxon>Acrospermaceae</taxon>
        <taxon>Pseudovirgaria</taxon>
    </lineage>
</organism>
<proteinExistence type="predicted"/>
<evidence type="ECO:0000259" key="3">
    <source>
        <dbReference type="Pfam" id="PF25117"/>
    </source>
</evidence>
<gene>
    <name evidence="4" type="ORF">EJ05DRAFT_421851</name>
</gene>
<keyword evidence="5" id="KW-1185">Reference proteome</keyword>
<evidence type="ECO:0000259" key="2">
    <source>
        <dbReference type="Pfam" id="PF25116"/>
    </source>
</evidence>
<dbReference type="Pfam" id="PF25115">
    <property type="entry name" value="Agd3_CE"/>
    <property type="match status" value="1"/>
</dbReference>
<feature type="domain" description="Agd3 deacetylase" evidence="1">
    <location>
        <begin position="228"/>
        <end position="595"/>
    </location>
</feature>
<name>A0A6A6WAG3_9PEZI</name>
<dbReference type="PANTHER" id="PTHR31002:SF34">
    <property type="entry name" value="CELL WALL PROTEIN CWP1-RELATED"/>
    <property type="match status" value="1"/>
</dbReference>
<evidence type="ECO:0000313" key="4">
    <source>
        <dbReference type="EMBL" id="KAF2758816.1"/>
    </source>
</evidence>
<feature type="domain" description="Agd3 C-terminal" evidence="3">
    <location>
        <begin position="602"/>
        <end position="665"/>
    </location>
</feature>
<dbReference type="OrthoDB" id="2113314at2759"/>
<dbReference type="Proteomes" id="UP000799437">
    <property type="component" value="Unassembled WGS sequence"/>
</dbReference>
<dbReference type="AlphaFoldDB" id="A0A6A6WAG3"/>
<accession>A0A6A6WAG3</accession>
<dbReference type="Pfam" id="PF25117">
    <property type="entry name" value="Agd3_C"/>
    <property type="match status" value="1"/>
</dbReference>
<dbReference type="GeneID" id="54482528"/>
<evidence type="ECO:0000259" key="1">
    <source>
        <dbReference type="Pfam" id="PF25115"/>
    </source>
</evidence>
<evidence type="ECO:0000313" key="5">
    <source>
        <dbReference type="Proteomes" id="UP000799437"/>
    </source>
</evidence>
<feature type="domain" description="Agd3 CBM87" evidence="2">
    <location>
        <begin position="8"/>
        <end position="214"/>
    </location>
</feature>
<dbReference type="InterPro" id="IPR050788">
    <property type="entry name" value="Yeast_SRP1/TIP1_CWP"/>
</dbReference>
<dbReference type="EMBL" id="ML996571">
    <property type="protein sequence ID" value="KAF2758816.1"/>
    <property type="molecule type" value="Genomic_DNA"/>
</dbReference>
<protein>
    <recommendedName>
        <fullName evidence="6">Extracellular serine-rich protein</fullName>
    </recommendedName>
</protein>
<feature type="non-terminal residue" evidence="4">
    <location>
        <position position="1"/>
    </location>
</feature>
<dbReference type="PANTHER" id="PTHR31002">
    <property type="entry name" value="SERIPAUPERIN"/>
    <property type="match status" value="1"/>
</dbReference>
<dbReference type="InterPro" id="IPR056826">
    <property type="entry name" value="Agd3_CE"/>
</dbReference>
<dbReference type="InterPro" id="IPR056825">
    <property type="entry name" value="Agd3_C"/>
</dbReference>
<reference evidence="4" key="1">
    <citation type="journal article" date="2020" name="Stud. Mycol.">
        <title>101 Dothideomycetes genomes: a test case for predicting lifestyles and emergence of pathogens.</title>
        <authorList>
            <person name="Haridas S."/>
            <person name="Albert R."/>
            <person name="Binder M."/>
            <person name="Bloem J."/>
            <person name="Labutti K."/>
            <person name="Salamov A."/>
            <person name="Andreopoulos B."/>
            <person name="Baker S."/>
            <person name="Barry K."/>
            <person name="Bills G."/>
            <person name="Bluhm B."/>
            <person name="Cannon C."/>
            <person name="Castanera R."/>
            <person name="Culley D."/>
            <person name="Daum C."/>
            <person name="Ezra D."/>
            <person name="Gonzalez J."/>
            <person name="Henrissat B."/>
            <person name="Kuo A."/>
            <person name="Liang C."/>
            <person name="Lipzen A."/>
            <person name="Lutzoni F."/>
            <person name="Magnuson J."/>
            <person name="Mondo S."/>
            <person name="Nolan M."/>
            <person name="Ohm R."/>
            <person name="Pangilinan J."/>
            <person name="Park H.-J."/>
            <person name="Ramirez L."/>
            <person name="Alfaro M."/>
            <person name="Sun H."/>
            <person name="Tritt A."/>
            <person name="Yoshinaga Y."/>
            <person name="Zwiers L.-H."/>
            <person name="Turgeon B."/>
            <person name="Goodwin S."/>
            <person name="Spatafora J."/>
            <person name="Crous P."/>
            <person name="Grigoriev I."/>
        </authorList>
    </citation>
    <scope>NUCLEOTIDE SEQUENCE</scope>
    <source>
        <strain evidence="4">CBS 121739</strain>
    </source>
</reference>
<dbReference type="RefSeq" id="XP_033601267.1">
    <property type="nucleotide sequence ID" value="XM_033741474.1"/>
</dbReference>
<dbReference type="InterPro" id="IPR056827">
    <property type="entry name" value="CBM87_Agd3"/>
</dbReference>
<sequence>ALTAAATVDSTILIFARDAASASSGYSGLQGYGIPYQTVIVPSAGITLPTLNSSTTAGNYGAIVVIGEVSYDYSGSFRSALTDAQWAQLYAYQSSFGVRMVRLDVYPGPNFGATATSATADDQPISISNMSAFATANLKAGAQMSTAGLYHYPASITNTSLATEVAQFATSSGPATAAVINNFGSNRQQMVWFLPFATEWSATSNFLQHAWIHWATRGLYSGFRRIYFSTQVDDMFLATELYEPAGTEFRIRTSDLNGIRDWIPTINAKMPGGSSYIPEIGHNGNGDIEAAVTLDYNNSPAKCSPQEAIEYDEQVDTPLEFKKNLGSGTDIWPATPTAYAWSLNCAKLDALEQWWTVVANRDAFAHVSHTFSHSSLNNATFADANKEITFNTAWFRQIGLYSAKYFSTKGLIPPAITGLHNGDAIRAWIQNGITNVVGDNTRPVLRNTQSSFWPLTSTVNDNGYAGLNIIPRWATTIYYNCDTPDCTLHEWINTSGGSGDFQNLLKDARTTNSRNLLGLHWDPFMFHQANLRYTDMPSTVVNGVSQKLSLIQIWVEVVVNEMARLTNWPMITLKHDDLGAAFIARQTRDQCSPKIKWTTSTDGKTITGATVTTTNNQCGTKVPVTFPGKVTNTNGATTEQVGGDPLTLWVTMSGAAKSFTLQTPI</sequence>
<feature type="non-terminal residue" evidence="4">
    <location>
        <position position="665"/>
    </location>
</feature>